<feature type="transmembrane region" description="Helical" evidence="2">
    <location>
        <begin position="40"/>
        <end position="69"/>
    </location>
</feature>
<dbReference type="RefSeq" id="WP_283409076.1">
    <property type="nucleotide sequence ID" value="NZ_FXUF01000005.1"/>
</dbReference>
<organism evidence="3 4">
    <name type="scientific">Anoxynatronum buryatiense</name>
    <dbReference type="NCBI Taxonomy" id="489973"/>
    <lineage>
        <taxon>Bacteria</taxon>
        <taxon>Bacillati</taxon>
        <taxon>Bacillota</taxon>
        <taxon>Clostridia</taxon>
        <taxon>Eubacteriales</taxon>
        <taxon>Clostridiaceae</taxon>
        <taxon>Anoxynatronum</taxon>
    </lineage>
</organism>
<evidence type="ECO:0000313" key="4">
    <source>
        <dbReference type="Proteomes" id="UP001158066"/>
    </source>
</evidence>
<proteinExistence type="predicted"/>
<name>A0AA45WVN5_9CLOT</name>
<gene>
    <name evidence="3" type="ORF">SAMN06296020_105157</name>
</gene>
<protein>
    <submittedName>
        <fullName evidence="3">Uncharacterized protein</fullName>
    </submittedName>
</protein>
<feature type="compositionally biased region" description="Acidic residues" evidence="1">
    <location>
        <begin position="1"/>
        <end position="14"/>
    </location>
</feature>
<feature type="transmembrane region" description="Helical" evidence="2">
    <location>
        <begin position="214"/>
        <end position="234"/>
    </location>
</feature>
<dbReference type="Proteomes" id="UP001158066">
    <property type="component" value="Unassembled WGS sequence"/>
</dbReference>
<reference evidence="3" key="1">
    <citation type="submission" date="2017-05" db="EMBL/GenBank/DDBJ databases">
        <authorList>
            <person name="Varghese N."/>
            <person name="Submissions S."/>
        </authorList>
    </citation>
    <scope>NUCLEOTIDE SEQUENCE</scope>
    <source>
        <strain evidence="3">Su22</strain>
    </source>
</reference>
<keyword evidence="2" id="KW-0812">Transmembrane</keyword>
<keyword evidence="2" id="KW-0472">Membrane</keyword>
<feature type="transmembrane region" description="Helical" evidence="2">
    <location>
        <begin position="155"/>
        <end position="185"/>
    </location>
</feature>
<feature type="region of interest" description="Disordered" evidence="1">
    <location>
        <begin position="1"/>
        <end position="23"/>
    </location>
</feature>
<comment type="caution">
    <text evidence="3">The sequence shown here is derived from an EMBL/GenBank/DDBJ whole genome shotgun (WGS) entry which is preliminary data.</text>
</comment>
<dbReference type="EMBL" id="FXUF01000005">
    <property type="protein sequence ID" value="SMP54748.1"/>
    <property type="molecule type" value="Genomic_DNA"/>
</dbReference>
<accession>A0AA45WVN5</accession>
<evidence type="ECO:0000256" key="1">
    <source>
        <dbReference type="SAM" id="MobiDB-lite"/>
    </source>
</evidence>
<evidence type="ECO:0000256" key="2">
    <source>
        <dbReference type="SAM" id="Phobius"/>
    </source>
</evidence>
<sequence>MNERDFDDNNESETSDAVVEQKRQAATPWRRAMDRTITGMALSVITLSFLALDYLLPTIGIILLLLGFGTLRSVNGWFKSGWVLTLLRAVFFFFTLILNATIYQRAVYDSAIGSALNMVNLGVQFLMIFCLWGGIKAVRKKADASHHNGSAGALLVWYILFILLAWVRYHGIVIGLGMIAGYILIIRSLYRLSEELEEPDDAVKKSRVTLSDRHLVRALVAVLAVGIICGYAFFGRYRMNWQAEETAQSTTVTEVKADLLALGYPPAALEDLSHEDLMACQEALRVVAQTHEEPVNQGHEVREVEGNATYITTAYDVKELRLTNVAVELPGEIPRWKIFHHFRWTVNPGFAGTEALQIWPAYRNNEGWAAAGEMTGRVLYDANGTVYTAPFHSLAAESYTSDGFFWGEQDVTDIFATFSMPGKGEGQRGYVAYGIEEVKEGWMVNAWVNYTHQKSRFQYPVLTAEEKRKASGWNDAHPFITVQNALQFFITDEGVDMLSESHR</sequence>
<keyword evidence="2" id="KW-1133">Transmembrane helix</keyword>
<feature type="transmembrane region" description="Helical" evidence="2">
    <location>
        <begin position="81"/>
        <end position="103"/>
    </location>
</feature>
<dbReference type="AlphaFoldDB" id="A0AA45WVN5"/>
<evidence type="ECO:0000313" key="3">
    <source>
        <dbReference type="EMBL" id="SMP54748.1"/>
    </source>
</evidence>
<keyword evidence="4" id="KW-1185">Reference proteome</keyword>
<feature type="transmembrane region" description="Helical" evidence="2">
    <location>
        <begin position="115"/>
        <end position="135"/>
    </location>
</feature>